<accession>A0A937W3P4</accession>
<sequence>MTPRTAHRRHQALDRYLADDKSTDSCRHLACAKRWLYQGRARDDAANPAWSRARSTRPIRSPPHTPAHVARAIVARHET</sequence>
<gene>
    <name evidence="2" type="ORF">FJZ47_21835</name>
</gene>
<evidence type="ECO:0000313" key="2">
    <source>
        <dbReference type="EMBL" id="MBM3226414.1"/>
    </source>
</evidence>
<dbReference type="EMBL" id="VGLS01000902">
    <property type="protein sequence ID" value="MBM3226414.1"/>
    <property type="molecule type" value="Genomic_DNA"/>
</dbReference>
<dbReference type="Proteomes" id="UP000712673">
    <property type="component" value="Unassembled WGS sequence"/>
</dbReference>
<comment type="caution">
    <text evidence="2">The sequence shown here is derived from an EMBL/GenBank/DDBJ whole genome shotgun (WGS) entry which is preliminary data.</text>
</comment>
<evidence type="ECO:0000313" key="3">
    <source>
        <dbReference type="Proteomes" id="UP000712673"/>
    </source>
</evidence>
<name>A0A937W3P4_UNCTE</name>
<organism evidence="2 3">
    <name type="scientific">Tectimicrobiota bacterium</name>
    <dbReference type="NCBI Taxonomy" id="2528274"/>
    <lineage>
        <taxon>Bacteria</taxon>
        <taxon>Pseudomonadati</taxon>
        <taxon>Nitrospinota/Tectimicrobiota group</taxon>
        <taxon>Candidatus Tectimicrobiota</taxon>
    </lineage>
</organism>
<proteinExistence type="predicted"/>
<evidence type="ECO:0000256" key="1">
    <source>
        <dbReference type="SAM" id="MobiDB-lite"/>
    </source>
</evidence>
<reference evidence="2" key="1">
    <citation type="submission" date="2019-03" db="EMBL/GenBank/DDBJ databases">
        <title>Lake Tanganyika Metagenome-Assembled Genomes (MAGs).</title>
        <authorList>
            <person name="Tran P."/>
        </authorList>
    </citation>
    <scope>NUCLEOTIDE SEQUENCE</scope>
    <source>
        <strain evidence="2">K_DeepCast_65m_m2_066</strain>
    </source>
</reference>
<dbReference type="AlphaFoldDB" id="A0A937W3P4"/>
<feature type="region of interest" description="Disordered" evidence="1">
    <location>
        <begin position="46"/>
        <end position="67"/>
    </location>
</feature>
<protein>
    <submittedName>
        <fullName evidence="2">Uncharacterized protein</fullName>
    </submittedName>
</protein>